<comment type="caution">
    <text evidence="3">The sequence shown here is derived from an EMBL/GenBank/DDBJ whole genome shotgun (WGS) entry which is preliminary data.</text>
</comment>
<protein>
    <recommendedName>
        <fullName evidence="2">DUF1468 domain-containing protein</fullName>
    </recommendedName>
</protein>
<evidence type="ECO:0000259" key="2">
    <source>
        <dbReference type="Pfam" id="PF07331"/>
    </source>
</evidence>
<dbReference type="InterPro" id="IPR009936">
    <property type="entry name" value="DUF1468"/>
</dbReference>
<keyword evidence="1" id="KW-0472">Membrane</keyword>
<feature type="domain" description="DUF1468" evidence="2">
    <location>
        <begin position="30"/>
        <end position="159"/>
    </location>
</feature>
<evidence type="ECO:0000313" key="4">
    <source>
        <dbReference type="Proteomes" id="UP000475214"/>
    </source>
</evidence>
<reference evidence="3 4" key="1">
    <citation type="submission" date="2020-02" db="EMBL/GenBank/DDBJ databases">
        <authorList>
            <person name="Li X.-J."/>
            <person name="Han X.-M."/>
        </authorList>
    </citation>
    <scope>NUCLEOTIDE SEQUENCE [LARGE SCALE GENOMIC DNA]</scope>
    <source>
        <strain evidence="3 4">CCTCC AB 2017055</strain>
    </source>
</reference>
<evidence type="ECO:0000256" key="1">
    <source>
        <dbReference type="SAM" id="Phobius"/>
    </source>
</evidence>
<dbReference type="Proteomes" id="UP000475214">
    <property type="component" value="Unassembled WGS sequence"/>
</dbReference>
<proteinExistence type="predicted"/>
<evidence type="ECO:0000313" key="3">
    <source>
        <dbReference type="EMBL" id="NEE00874.1"/>
    </source>
</evidence>
<keyword evidence="1" id="KW-1133">Transmembrane helix</keyword>
<gene>
    <name evidence="3" type="ORF">G1H10_11920</name>
</gene>
<name>A0A6L9S8F6_9ACTN</name>
<organism evidence="3 4">
    <name type="scientific">Phytoactinopolyspora halotolerans</name>
    <dbReference type="NCBI Taxonomy" id="1981512"/>
    <lineage>
        <taxon>Bacteria</taxon>
        <taxon>Bacillati</taxon>
        <taxon>Actinomycetota</taxon>
        <taxon>Actinomycetes</taxon>
        <taxon>Jiangellales</taxon>
        <taxon>Jiangellaceae</taxon>
        <taxon>Phytoactinopolyspora</taxon>
    </lineage>
</organism>
<sequence length="167" mass="17484">MTDHTGMTDRTDADTDRVLFARIGFGVLSTLAALTTLAAFTTLDLGSAAQPAPGFWVACVSVMTLLLVVAALLNPRIVLDEVSRISKSEASVVAQAVPLLVLAPSLLTTLGLIITTAIASCYWFAVVTRTGLVRSLIGAVAITVGIEVVFLELLQVPFPAGSWTGVR</sequence>
<dbReference type="Pfam" id="PF07331">
    <property type="entry name" value="TctB"/>
    <property type="match status" value="1"/>
</dbReference>
<dbReference type="AlphaFoldDB" id="A0A6L9S8F6"/>
<feature type="transmembrane region" description="Helical" evidence="1">
    <location>
        <begin position="20"/>
        <end position="43"/>
    </location>
</feature>
<dbReference type="RefSeq" id="WP_163737448.1">
    <property type="nucleotide sequence ID" value="NZ_JAAGOA010000007.1"/>
</dbReference>
<keyword evidence="1" id="KW-0812">Transmembrane</keyword>
<dbReference type="EMBL" id="JAAGOA010000007">
    <property type="protein sequence ID" value="NEE00874.1"/>
    <property type="molecule type" value="Genomic_DNA"/>
</dbReference>
<feature type="transmembrane region" description="Helical" evidence="1">
    <location>
        <begin position="96"/>
        <end position="125"/>
    </location>
</feature>
<feature type="transmembrane region" description="Helical" evidence="1">
    <location>
        <begin position="55"/>
        <end position="75"/>
    </location>
</feature>
<accession>A0A6L9S8F6</accession>
<keyword evidence="4" id="KW-1185">Reference proteome</keyword>
<feature type="transmembrane region" description="Helical" evidence="1">
    <location>
        <begin position="131"/>
        <end position="154"/>
    </location>
</feature>